<sequence length="1759" mass="194073">MATEPLVVPTALVTGSLHFVEVHPDAQAHEVVERALQIEGVREEVLGDLDDAGWALQRVRAEHSGRSWEEDELLSLGDGLIQSSTAIAPIVNAPHLKSESVIRHFSSFPMTGHLHYPVLRLVSLHRLLSLSVVFSRVPEIHDDFEYKLFVSRSTTVSTVIETVMEELGLAKSIPIPGAGNLEYVLEEVWTDGDSQRATRLPGSTTVHGALKTGFAPNPFGPRARCIYRFCVPEEWYRRTGSRTIRTESVEPSETTLKRLAALEESEESDEDEGTAKLANPSRPRTEYETAKETAQIEERGLVTSRRISSMFDGWLYSSPLTAEKRSSVVSISKESRKNVSEPMPLDRTLSSNPREVVESGAGADSASDFVSQFETMLDELGLKEERRVAMRSLPLERKKYLLRQNQEFRSSQVAGPSKHGHQPTHSASYSPATAAALIPRLVPQLTGDASFLRRFSITGWGTSADVEQPSSPHAPTSSTTTPKSTTYQRIHPPQSEEPAPLQPQTTGSLWSSWWNSSGGEKPPTNQQKEDSNSAKSYIASIKSCKAPDMRLVKHLIGLRVHLSTAKLAFIENFVVEEHGLQSLGSLLATMVGKSGKRKDLTEIETTVLLELIKCFRVLLNTEVGFNQVLAAPHVITHISYSLHTMSLKVHTLAAELLAAICVLSTNEGHKLVLSALSDFRVEYEENFRFETLISTLRLPEVDIDAESDNESGFGNEEEGVWEARTAAMALINAVTTFPESLEERIMLRDEFSRRGLNEIIVTLRYIKPPDILQTQLDVYTEEKFEDEEDMRERIKSNLSQGGNSRNHARTSSESDAVLQDLVQLARQHGEVYPTMLEILKHYAVILQRDVGIQLKADLFTILDRFVEQAAEVGELLKISDDNWDEFLKRFASSVQHITGRDVEVNAPNESTPNGIVAEELETLRNQVEELSEEKSVLRDELNERVAEVNTLKSLPALPSAPGMPNGRSGNENFHGLVQRLVQKEKQVLQLRTELERFKVLNPAEGREVDERAKRERDKIKWNTLMEEIAKLRHKIVELETTIGRKDKDVGYLKRALESVYVRFRSREEALDSNVDAGVMASRTIEQLTDKEAQIAALNNQIDALNLGVLELSDEKKALGDEVADLKAKLEARPKSEQEFKAKSPPPPPPPVGGVRKARNANISAPPPPPPPPPPPNTLSVAGIPSFPLPPQPLPSSPPPIDSTGKRPFTPSSSITPSPPPPPPPPPPPLLFGGPPPPPPPPPPPAIPGAPPPPPPPVLGFKAGKKLTRPAKKLKPFFWNKLQIANTSLGPTVWSSLALSAPEVDLDLSDLEATFVIDNTPPMPSKTASPGFKKANVTTLLDITRANNVAIMLSRVKLTLPGICNAILELDDTMLSIDDLKAISKQLPTRDEVERINGSLDEVDKLAKADQYFAQIMKIPRLQERLECMVYRRKLDLELEEIRPDLNTLRNASKELRASARFRVLLKAVLVIGNELNGGTFRGGAQGFQLDALLKLKETRTAKGGPACPTLLHYVAKVLLRKDPSLPAFMEELPSLEAAARVSIQTISQTVNSLVGGLNVVKTELQQLRTLKGVPSNDRFVSVMQSFVGQVTPAVDALKNMGSAVETDLRSLLIFYGENPDAPEAPKPEEFFSLILSFSSSLQKCAVEVHDAEVAQAKKAPKPSVVVIEASEQGHVSSHIFGEESTLTSRQTVKPKESMPPSAYAPDSHGRLSVGRGDLDQAIRSMREGKRRVRPQRPLSKIFFDGSSTGRRQSRTYLEG</sequence>
<dbReference type="InterPro" id="IPR011989">
    <property type="entry name" value="ARM-like"/>
</dbReference>
<feature type="region of interest" description="Disordered" evidence="2">
    <location>
        <begin position="1131"/>
        <end position="1262"/>
    </location>
</feature>
<feature type="region of interest" description="Disordered" evidence="2">
    <location>
        <begin position="262"/>
        <end position="293"/>
    </location>
</feature>
<keyword evidence="1" id="KW-0175">Coiled coil</keyword>
<dbReference type="Pfam" id="PF02181">
    <property type="entry name" value="FH2"/>
    <property type="match status" value="1"/>
</dbReference>
<evidence type="ECO:0000313" key="6">
    <source>
        <dbReference type="Proteomes" id="UP000298030"/>
    </source>
</evidence>
<dbReference type="SUPFAM" id="SSF48371">
    <property type="entry name" value="ARM repeat"/>
    <property type="match status" value="1"/>
</dbReference>
<dbReference type="Gene3D" id="1.25.10.10">
    <property type="entry name" value="Leucine-rich Repeat Variant"/>
    <property type="match status" value="1"/>
</dbReference>
<dbReference type="InterPro" id="IPR042201">
    <property type="entry name" value="FH2_Formin_sf"/>
</dbReference>
<feature type="compositionally biased region" description="Pro residues" evidence="2">
    <location>
        <begin position="1164"/>
        <end position="1176"/>
    </location>
</feature>
<dbReference type="InterPro" id="IPR010472">
    <property type="entry name" value="FH3_dom"/>
</dbReference>
<organism evidence="5 6">
    <name type="scientific">Coprinellus micaceus</name>
    <name type="common">Glistening ink-cap mushroom</name>
    <name type="synonym">Coprinus micaceus</name>
    <dbReference type="NCBI Taxonomy" id="71717"/>
    <lineage>
        <taxon>Eukaryota</taxon>
        <taxon>Fungi</taxon>
        <taxon>Dikarya</taxon>
        <taxon>Basidiomycota</taxon>
        <taxon>Agaricomycotina</taxon>
        <taxon>Agaricomycetes</taxon>
        <taxon>Agaricomycetidae</taxon>
        <taxon>Agaricales</taxon>
        <taxon>Agaricineae</taxon>
        <taxon>Psathyrellaceae</taxon>
        <taxon>Coprinellus</taxon>
    </lineage>
</organism>
<feature type="compositionally biased region" description="Basic and acidic residues" evidence="2">
    <location>
        <begin position="283"/>
        <end position="293"/>
    </location>
</feature>
<feature type="compositionally biased region" description="Acidic residues" evidence="2">
    <location>
        <begin position="263"/>
        <end position="272"/>
    </location>
</feature>
<name>A0A4Y7TNJ4_COPMI</name>
<feature type="compositionally biased region" description="Polar residues" evidence="2">
    <location>
        <begin position="796"/>
        <end position="812"/>
    </location>
</feature>
<feature type="compositionally biased region" description="Basic and acidic residues" evidence="2">
    <location>
        <begin position="1716"/>
        <end position="1727"/>
    </location>
</feature>
<feature type="compositionally biased region" description="Low complexity" evidence="2">
    <location>
        <begin position="507"/>
        <end position="519"/>
    </location>
</feature>
<dbReference type="PANTHER" id="PTHR45725:SF1">
    <property type="entry name" value="DISHEVELLED ASSOCIATED ACTIVATOR OF MORPHOGENESIS, ISOFORM D"/>
    <property type="match status" value="1"/>
</dbReference>
<feature type="domain" description="GBD/FH3" evidence="3">
    <location>
        <begin position="361"/>
        <end position="877"/>
    </location>
</feature>
<dbReference type="PROSITE" id="PS51444">
    <property type="entry name" value="FH2"/>
    <property type="match status" value="1"/>
</dbReference>
<evidence type="ECO:0000256" key="1">
    <source>
        <dbReference type="SAM" id="Coils"/>
    </source>
</evidence>
<feature type="coiled-coil region" evidence="1">
    <location>
        <begin position="980"/>
        <end position="1041"/>
    </location>
</feature>
<feature type="region of interest" description="Disordered" evidence="2">
    <location>
        <begin position="463"/>
        <end position="533"/>
    </location>
</feature>
<feature type="region of interest" description="Disordered" evidence="2">
    <location>
        <begin position="790"/>
        <end position="812"/>
    </location>
</feature>
<comment type="caution">
    <text evidence="5">The sequence shown here is derived from an EMBL/GenBank/DDBJ whole genome shotgun (WGS) entry which is preliminary data.</text>
</comment>
<feature type="region of interest" description="Disordered" evidence="2">
    <location>
        <begin position="333"/>
        <end position="364"/>
    </location>
</feature>
<evidence type="ECO:0000259" key="4">
    <source>
        <dbReference type="PROSITE" id="PS51444"/>
    </source>
</evidence>
<evidence type="ECO:0000256" key="2">
    <source>
        <dbReference type="SAM" id="MobiDB-lite"/>
    </source>
</evidence>
<dbReference type="InterPro" id="IPR014768">
    <property type="entry name" value="GBD/FH3_dom"/>
</dbReference>
<dbReference type="SMART" id="SM01140">
    <property type="entry name" value="Drf_GBD"/>
    <property type="match status" value="1"/>
</dbReference>
<dbReference type="InterPro" id="IPR016024">
    <property type="entry name" value="ARM-type_fold"/>
</dbReference>
<dbReference type="InterPro" id="IPR051425">
    <property type="entry name" value="Formin_Homology"/>
</dbReference>
<dbReference type="SMART" id="SM01139">
    <property type="entry name" value="Drf_FH3"/>
    <property type="match status" value="1"/>
</dbReference>
<dbReference type="InterPro" id="IPR010473">
    <property type="entry name" value="GTPase-bd"/>
</dbReference>
<feature type="coiled-coil region" evidence="1">
    <location>
        <begin position="1080"/>
        <end position="1128"/>
    </location>
</feature>
<dbReference type="STRING" id="71717.A0A4Y7TNJ4"/>
<feature type="region of interest" description="Disordered" evidence="2">
    <location>
        <begin position="1682"/>
        <end position="1759"/>
    </location>
</feature>
<dbReference type="GO" id="GO:0031267">
    <property type="term" value="F:small GTPase binding"/>
    <property type="evidence" value="ECO:0007669"/>
    <property type="project" value="InterPro"/>
</dbReference>
<feature type="coiled-coil region" evidence="1">
    <location>
        <begin position="913"/>
        <end position="947"/>
    </location>
</feature>
<feature type="compositionally biased region" description="Basic and acidic residues" evidence="2">
    <location>
        <begin position="1131"/>
        <end position="1141"/>
    </location>
</feature>
<dbReference type="Pfam" id="PF06367">
    <property type="entry name" value="Drf_FH3"/>
    <property type="match status" value="1"/>
</dbReference>
<gene>
    <name evidence="5" type="ORF">FA13DRAFT_1753285</name>
</gene>
<accession>A0A4Y7TNJ4</accession>
<feature type="domain" description="FH2" evidence="4">
    <location>
        <begin position="1263"/>
        <end position="1667"/>
    </location>
</feature>
<evidence type="ECO:0000313" key="5">
    <source>
        <dbReference type="EMBL" id="TEB35765.1"/>
    </source>
</evidence>
<dbReference type="GO" id="GO:0003779">
    <property type="term" value="F:actin binding"/>
    <property type="evidence" value="ECO:0007669"/>
    <property type="project" value="InterPro"/>
</dbReference>
<dbReference type="PROSITE" id="PS51232">
    <property type="entry name" value="GBD_FH3"/>
    <property type="match status" value="1"/>
</dbReference>
<dbReference type="SUPFAM" id="SSF101447">
    <property type="entry name" value="Formin homology 2 domain (FH2 domain)"/>
    <property type="match status" value="1"/>
</dbReference>
<protein>
    <submittedName>
        <fullName evidence="5">FH2-domain-containing protein</fullName>
    </submittedName>
</protein>
<reference evidence="5 6" key="1">
    <citation type="journal article" date="2019" name="Nat. Ecol. Evol.">
        <title>Megaphylogeny resolves global patterns of mushroom evolution.</title>
        <authorList>
            <person name="Varga T."/>
            <person name="Krizsan K."/>
            <person name="Foldi C."/>
            <person name="Dima B."/>
            <person name="Sanchez-Garcia M."/>
            <person name="Sanchez-Ramirez S."/>
            <person name="Szollosi G.J."/>
            <person name="Szarkandi J.G."/>
            <person name="Papp V."/>
            <person name="Albert L."/>
            <person name="Andreopoulos W."/>
            <person name="Angelini C."/>
            <person name="Antonin V."/>
            <person name="Barry K.W."/>
            <person name="Bougher N.L."/>
            <person name="Buchanan P."/>
            <person name="Buyck B."/>
            <person name="Bense V."/>
            <person name="Catcheside P."/>
            <person name="Chovatia M."/>
            <person name="Cooper J."/>
            <person name="Damon W."/>
            <person name="Desjardin D."/>
            <person name="Finy P."/>
            <person name="Geml J."/>
            <person name="Haridas S."/>
            <person name="Hughes K."/>
            <person name="Justo A."/>
            <person name="Karasinski D."/>
            <person name="Kautmanova I."/>
            <person name="Kiss B."/>
            <person name="Kocsube S."/>
            <person name="Kotiranta H."/>
            <person name="LaButti K.M."/>
            <person name="Lechner B.E."/>
            <person name="Liimatainen K."/>
            <person name="Lipzen A."/>
            <person name="Lukacs Z."/>
            <person name="Mihaltcheva S."/>
            <person name="Morgado L.N."/>
            <person name="Niskanen T."/>
            <person name="Noordeloos M.E."/>
            <person name="Ohm R.A."/>
            <person name="Ortiz-Santana B."/>
            <person name="Ovrebo C."/>
            <person name="Racz N."/>
            <person name="Riley R."/>
            <person name="Savchenko A."/>
            <person name="Shiryaev A."/>
            <person name="Soop K."/>
            <person name="Spirin V."/>
            <person name="Szebenyi C."/>
            <person name="Tomsovsky M."/>
            <person name="Tulloss R.E."/>
            <person name="Uehling J."/>
            <person name="Grigoriev I.V."/>
            <person name="Vagvolgyi C."/>
            <person name="Papp T."/>
            <person name="Martin F.M."/>
            <person name="Miettinen O."/>
            <person name="Hibbett D.S."/>
            <person name="Nagy L.G."/>
        </authorList>
    </citation>
    <scope>NUCLEOTIDE SEQUENCE [LARGE SCALE GENOMIC DNA]</scope>
    <source>
        <strain evidence="5 6">FP101781</strain>
    </source>
</reference>
<dbReference type="PANTHER" id="PTHR45725">
    <property type="entry name" value="FORMIN HOMOLOGY 2 FAMILY MEMBER"/>
    <property type="match status" value="1"/>
</dbReference>
<dbReference type="Proteomes" id="UP000298030">
    <property type="component" value="Unassembled WGS sequence"/>
</dbReference>
<dbReference type="OrthoDB" id="1668162at2759"/>
<evidence type="ECO:0000259" key="3">
    <source>
        <dbReference type="PROSITE" id="PS51232"/>
    </source>
</evidence>
<feature type="region of interest" description="Disordered" evidence="2">
    <location>
        <begin position="409"/>
        <end position="429"/>
    </location>
</feature>
<dbReference type="Gene3D" id="1.20.58.2220">
    <property type="entry name" value="Formin, FH2 domain"/>
    <property type="match status" value="1"/>
</dbReference>
<proteinExistence type="predicted"/>
<feature type="compositionally biased region" description="Pro residues" evidence="2">
    <location>
        <begin position="1216"/>
        <end position="1257"/>
    </location>
</feature>
<feature type="compositionally biased region" description="Low complexity" evidence="2">
    <location>
        <begin position="469"/>
        <end position="486"/>
    </location>
</feature>
<dbReference type="Pfam" id="PF06371">
    <property type="entry name" value="Drf_GBD"/>
    <property type="match status" value="1"/>
</dbReference>
<dbReference type="InterPro" id="IPR015425">
    <property type="entry name" value="FH2_Formin"/>
</dbReference>
<dbReference type="SMART" id="SM00498">
    <property type="entry name" value="FH2"/>
    <property type="match status" value="1"/>
</dbReference>
<dbReference type="EMBL" id="QPFP01000007">
    <property type="protein sequence ID" value="TEB35765.1"/>
    <property type="molecule type" value="Genomic_DNA"/>
</dbReference>
<keyword evidence="6" id="KW-1185">Reference proteome</keyword>
<feature type="compositionally biased region" description="Pro residues" evidence="2">
    <location>
        <begin position="1186"/>
        <end position="1200"/>
    </location>
</feature>
<dbReference type="GO" id="GO:0030036">
    <property type="term" value="P:actin cytoskeleton organization"/>
    <property type="evidence" value="ECO:0007669"/>
    <property type="project" value="InterPro"/>
</dbReference>